<dbReference type="InterPro" id="IPR036047">
    <property type="entry name" value="F-box-like_dom_sf"/>
</dbReference>
<dbReference type="PANTHER" id="PTHR32212">
    <property type="entry name" value="CYCLIN-LIKE F-BOX"/>
    <property type="match status" value="1"/>
</dbReference>
<dbReference type="InterPro" id="IPR032675">
    <property type="entry name" value="LRR_dom_sf"/>
</dbReference>
<keyword evidence="3" id="KW-1185">Reference proteome</keyword>
<evidence type="ECO:0000259" key="1">
    <source>
        <dbReference type="PROSITE" id="PS50181"/>
    </source>
</evidence>
<protein>
    <submittedName>
        <fullName evidence="2">F-box domain, Leucine-rich repeat domain, L domain-like protein</fullName>
    </submittedName>
</protein>
<organism evidence="2 3">
    <name type="scientific">Artemisia annua</name>
    <name type="common">Sweet wormwood</name>
    <dbReference type="NCBI Taxonomy" id="35608"/>
    <lineage>
        <taxon>Eukaryota</taxon>
        <taxon>Viridiplantae</taxon>
        <taxon>Streptophyta</taxon>
        <taxon>Embryophyta</taxon>
        <taxon>Tracheophyta</taxon>
        <taxon>Spermatophyta</taxon>
        <taxon>Magnoliopsida</taxon>
        <taxon>eudicotyledons</taxon>
        <taxon>Gunneridae</taxon>
        <taxon>Pentapetalae</taxon>
        <taxon>asterids</taxon>
        <taxon>campanulids</taxon>
        <taxon>Asterales</taxon>
        <taxon>Asteraceae</taxon>
        <taxon>Asteroideae</taxon>
        <taxon>Anthemideae</taxon>
        <taxon>Artemisiinae</taxon>
        <taxon>Artemisia</taxon>
    </lineage>
</organism>
<name>A0A2U1M7C7_ARTAN</name>
<evidence type="ECO:0000313" key="3">
    <source>
        <dbReference type="Proteomes" id="UP000245207"/>
    </source>
</evidence>
<feature type="domain" description="F-box" evidence="1">
    <location>
        <begin position="140"/>
        <end position="176"/>
    </location>
</feature>
<dbReference type="SUPFAM" id="SSF81383">
    <property type="entry name" value="F-box domain"/>
    <property type="match status" value="1"/>
</dbReference>
<dbReference type="PANTHER" id="PTHR32212:SF260">
    <property type="entry name" value="LEUCINE-RICH REPEAT DOMAIN SUPERFAMILY, F-BOX-LIKE DOMAIN SUPERFAMILY"/>
    <property type="match status" value="1"/>
</dbReference>
<proteinExistence type="predicted"/>
<dbReference type="InterPro" id="IPR001810">
    <property type="entry name" value="F-box_dom"/>
</dbReference>
<dbReference type="EMBL" id="PKPP01006246">
    <property type="protein sequence ID" value="PWA57158.1"/>
    <property type="molecule type" value="Genomic_DNA"/>
</dbReference>
<dbReference type="Proteomes" id="UP000245207">
    <property type="component" value="Unassembled WGS sequence"/>
</dbReference>
<dbReference type="PROSITE" id="PS50181">
    <property type="entry name" value="FBOX"/>
    <property type="match status" value="1"/>
</dbReference>
<evidence type="ECO:0000313" key="2">
    <source>
        <dbReference type="EMBL" id="PWA57158.1"/>
    </source>
</evidence>
<dbReference type="AlphaFoldDB" id="A0A2U1M7C7"/>
<accession>A0A2U1M7C7</accession>
<sequence>MSSTDVARSTAVTVAVRIVPLQTAYPPVAGVASLIETMFNLRKHMESSRWTEIYEGINNHLQKAYNTNKASFKAKHWKIDPSTGTYDVEAIRRARPEEITAADWDKYIQFWNDPRNLARAAQNRLNRQKSLSGKRLVVEVDRLSSLPDDLIYKILSYVDTLYSVRLSVLSSRWRFIWISMPYLNFSSDEHISSSRYHEFVNNVLSVRCNNKIDVSSVSVMLGVNVTNRGLLLNSILEYAFSHNVQQLTIRNFRVWGSNRDLQIPPSLLSSKSLKHLKIIGTTVDCHSYWDLPALTTLHLDGVILYKCSSILTMCKNLKNLTLERCRVFKRDELSDAFTIINSQLLSLTLKKVVWHVDFVYVNTPQLKNLILVDTSQLEAVVYYGRSISALSGVTILTRDLTYLHIKGSYFPELCLDGFCSLEKVDLCISSPQKTNVHKIRYLLQRLHSVKSLALSEEVISHQPSPFHSLKSLKIYPLQGLKPLELQCLRTYPLNSSLEMFPTQLDEEQEAMKIKLSAEVTKYLLDSSSNATFTMVSHEEARAIKITKVAHRLMAALWKILEEEEAFNKTKRANVE</sequence>
<dbReference type="SUPFAM" id="SSF52047">
    <property type="entry name" value="RNI-like"/>
    <property type="match status" value="1"/>
</dbReference>
<gene>
    <name evidence="2" type="ORF">CTI12_AA411820</name>
</gene>
<comment type="caution">
    <text evidence="2">The sequence shown here is derived from an EMBL/GenBank/DDBJ whole genome shotgun (WGS) entry which is preliminary data.</text>
</comment>
<dbReference type="SMART" id="SM00256">
    <property type="entry name" value="FBOX"/>
    <property type="match status" value="1"/>
</dbReference>
<reference evidence="2 3" key="1">
    <citation type="journal article" date="2018" name="Mol. Plant">
        <title>The genome of Artemisia annua provides insight into the evolution of Asteraceae family and artemisinin biosynthesis.</title>
        <authorList>
            <person name="Shen Q."/>
            <person name="Zhang L."/>
            <person name="Liao Z."/>
            <person name="Wang S."/>
            <person name="Yan T."/>
            <person name="Shi P."/>
            <person name="Liu M."/>
            <person name="Fu X."/>
            <person name="Pan Q."/>
            <person name="Wang Y."/>
            <person name="Lv Z."/>
            <person name="Lu X."/>
            <person name="Zhang F."/>
            <person name="Jiang W."/>
            <person name="Ma Y."/>
            <person name="Chen M."/>
            <person name="Hao X."/>
            <person name="Li L."/>
            <person name="Tang Y."/>
            <person name="Lv G."/>
            <person name="Zhou Y."/>
            <person name="Sun X."/>
            <person name="Brodelius P.E."/>
            <person name="Rose J.K.C."/>
            <person name="Tang K."/>
        </authorList>
    </citation>
    <scope>NUCLEOTIDE SEQUENCE [LARGE SCALE GENOMIC DNA]</scope>
    <source>
        <strain evidence="3">cv. Huhao1</strain>
        <tissue evidence="2">Leaf</tissue>
    </source>
</reference>
<dbReference type="Pfam" id="PF00646">
    <property type="entry name" value="F-box"/>
    <property type="match status" value="1"/>
</dbReference>
<dbReference type="Gene3D" id="3.80.10.10">
    <property type="entry name" value="Ribonuclease Inhibitor"/>
    <property type="match status" value="1"/>
</dbReference>
<dbReference type="OrthoDB" id="1848700at2759"/>